<dbReference type="EMBL" id="CP041016">
    <property type="protein sequence ID" value="QDC36877.1"/>
    <property type="molecule type" value="Genomic_DNA"/>
</dbReference>
<comment type="similarity">
    <text evidence="1">Belongs to the ros/MucR family.</text>
</comment>
<feature type="compositionally biased region" description="Low complexity" evidence="2">
    <location>
        <begin position="251"/>
        <end position="267"/>
    </location>
</feature>
<evidence type="ECO:0000313" key="4">
    <source>
        <dbReference type="Proteomes" id="UP000311469"/>
    </source>
</evidence>
<dbReference type="GO" id="GO:0006355">
    <property type="term" value="P:regulation of DNA-templated transcription"/>
    <property type="evidence" value="ECO:0007669"/>
    <property type="project" value="InterPro"/>
</dbReference>
<dbReference type="GO" id="GO:0008270">
    <property type="term" value="F:zinc ion binding"/>
    <property type="evidence" value="ECO:0007669"/>
    <property type="project" value="InterPro"/>
</dbReference>
<feature type="compositionally biased region" description="Low complexity" evidence="2">
    <location>
        <begin position="138"/>
        <end position="199"/>
    </location>
</feature>
<dbReference type="Proteomes" id="UP000311469">
    <property type="component" value="Chromosome cSF1"/>
</dbReference>
<dbReference type="RefSeq" id="WP_140041861.1">
    <property type="nucleotide sequence ID" value="NZ_CP041016.1"/>
</dbReference>
<evidence type="ECO:0000313" key="3">
    <source>
        <dbReference type="EMBL" id="QDC36877.1"/>
    </source>
</evidence>
<dbReference type="InterPro" id="IPR041920">
    <property type="entry name" value="ROS/MUCR_sf"/>
</dbReference>
<reference evidence="3 4" key="1">
    <citation type="submission" date="2019-06" db="EMBL/GenBank/DDBJ databases">
        <title>Genome organization and adaptive potential of archetypical organophosphate degarding Sphingobium fuliginis ATCC 27551.</title>
        <authorList>
            <person name="Sarwar A."/>
            <person name="Parthasarathy S."/>
            <person name="Singh C."/>
            <person name="Siddavattam D."/>
        </authorList>
    </citation>
    <scope>NUCLEOTIDE SEQUENCE [LARGE SCALE GENOMIC DNA]</scope>
    <source>
        <strain evidence="3 4">ATCC 27551</strain>
    </source>
</reference>
<organism evidence="3 4">
    <name type="scientific">Sphingobium fuliginis ATCC 27551</name>
    <dbReference type="NCBI Taxonomy" id="1208342"/>
    <lineage>
        <taxon>Bacteria</taxon>
        <taxon>Pseudomonadati</taxon>
        <taxon>Pseudomonadota</taxon>
        <taxon>Alphaproteobacteria</taxon>
        <taxon>Sphingomonadales</taxon>
        <taxon>Sphingomonadaceae</taxon>
        <taxon>Sphingobium</taxon>
    </lineage>
</organism>
<feature type="region of interest" description="Disordered" evidence="2">
    <location>
        <begin position="131"/>
        <end position="274"/>
    </location>
</feature>
<evidence type="ECO:0000256" key="2">
    <source>
        <dbReference type="SAM" id="MobiDB-lite"/>
    </source>
</evidence>
<name>A0A5B8CG05_SPHSA</name>
<evidence type="ECO:0000256" key="1">
    <source>
        <dbReference type="ARBA" id="ARBA00007031"/>
    </source>
</evidence>
<dbReference type="GO" id="GO:0003677">
    <property type="term" value="F:DNA binding"/>
    <property type="evidence" value="ECO:0007669"/>
    <property type="project" value="InterPro"/>
</dbReference>
<feature type="compositionally biased region" description="Basic and acidic residues" evidence="2">
    <location>
        <begin position="202"/>
        <end position="219"/>
    </location>
</feature>
<proteinExistence type="inferred from homology"/>
<dbReference type="Gene3D" id="1.10.10.1550">
    <property type="entry name" value="ROS/MUCR transcriptional regulator protein"/>
    <property type="match status" value="1"/>
</dbReference>
<dbReference type="AlphaFoldDB" id="A0A5B8CG05"/>
<dbReference type="Pfam" id="PF05443">
    <property type="entry name" value="ROS_MUCR"/>
    <property type="match status" value="1"/>
</dbReference>
<protein>
    <submittedName>
        <fullName evidence="3">Transcriptional regulator</fullName>
    </submittedName>
</protein>
<dbReference type="InterPro" id="IPR008807">
    <property type="entry name" value="ROS_MUCR"/>
</dbReference>
<gene>
    <name evidence="3" type="ORF">FIL70_06200</name>
</gene>
<sequence>MADDNQTEITALTVQLLSAYVSRNTVPSEGLAELIKTTRAALVETPTAQADLTVEPTFTPAVTIRKSLSSPDHILSLIDGRPYKTLKRHLATNGLTPEQYRERYKLPKDYPLVAASYSEARRAVAQKLGLGKKPTVSAAAPTTDAGKAAPSNVAPTADSTAPKAASTTKSAPSKKPASAAKAEPAVIAKSAPKATGAKAPKAKADKRERLSIAGPKDKAAAPAAKPVPAAGDAKSTEKTAPTKAKSATNPKSLKAALSAAGAHLGSGNKSEKLA</sequence>
<feature type="compositionally biased region" description="Low complexity" evidence="2">
    <location>
        <begin position="220"/>
        <end position="233"/>
    </location>
</feature>
<dbReference type="KEGG" id="sufl:FIL70_06200"/>
<accession>A0A5B8CG05</accession>